<evidence type="ECO:0000313" key="2">
    <source>
        <dbReference type="Proteomes" id="UP000007266"/>
    </source>
</evidence>
<evidence type="ECO:0000313" key="1">
    <source>
        <dbReference type="EMBL" id="KYB27683.1"/>
    </source>
</evidence>
<reference evidence="1 2" key="1">
    <citation type="journal article" date="2008" name="Nature">
        <title>The genome of the model beetle and pest Tribolium castaneum.</title>
        <authorList>
            <consortium name="Tribolium Genome Sequencing Consortium"/>
            <person name="Richards S."/>
            <person name="Gibbs R.A."/>
            <person name="Weinstock G.M."/>
            <person name="Brown S.J."/>
            <person name="Denell R."/>
            <person name="Beeman R.W."/>
            <person name="Gibbs R."/>
            <person name="Beeman R.W."/>
            <person name="Brown S.J."/>
            <person name="Bucher G."/>
            <person name="Friedrich M."/>
            <person name="Grimmelikhuijzen C.J."/>
            <person name="Klingler M."/>
            <person name="Lorenzen M."/>
            <person name="Richards S."/>
            <person name="Roth S."/>
            <person name="Schroder R."/>
            <person name="Tautz D."/>
            <person name="Zdobnov E.M."/>
            <person name="Muzny D."/>
            <person name="Gibbs R.A."/>
            <person name="Weinstock G.M."/>
            <person name="Attaway T."/>
            <person name="Bell S."/>
            <person name="Buhay C.J."/>
            <person name="Chandrabose M.N."/>
            <person name="Chavez D."/>
            <person name="Clerk-Blankenburg K.P."/>
            <person name="Cree A."/>
            <person name="Dao M."/>
            <person name="Davis C."/>
            <person name="Chacko J."/>
            <person name="Dinh H."/>
            <person name="Dugan-Rocha S."/>
            <person name="Fowler G."/>
            <person name="Garner T.T."/>
            <person name="Garnes J."/>
            <person name="Gnirke A."/>
            <person name="Hawes A."/>
            <person name="Hernandez J."/>
            <person name="Hines S."/>
            <person name="Holder M."/>
            <person name="Hume J."/>
            <person name="Jhangiani S.N."/>
            <person name="Joshi V."/>
            <person name="Khan Z.M."/>
            <person name="Jackson L."/>
            <person name="Kovar C."/>
            <person name="Kowis A."/>
            <person name="Lee S."/>
            <person name="Lewis L.R."/>
            <person name="Margolis J."/>
            <person name="Morgan M."/>
            <person name="Nazareth L.V."/>
            <person name="Nguyen N."/>
            <person name="Okwuonu G."/>
            <person name="Parker D."/>
            <person name="Richards S."/>
            <person name="Ruiz S.J."/>
            <person name="Santibanez J."/>
            <person name="Savard J."/>
            <person name="Scherer S.E."/>
            <person name="Schneider B."/>
            <person name="Sodergren E."/>
            <person name="Tautz D."/>
            <person name="Vattahil S."/>
            <person name="Villasana D."/>
            <person name="White C.S."/>
            <person name="Wright R."/>
            <person name="Park Y."/>
            <person name="Beeman R.W."/>
            <person name="Lord J."/>
            <person name="Oppert B."/>
            <person name="Lorenzen M."/>
            <person name="Brown S."/>
            <person name="Wang L."/>
            <person name="Savard J."/>
            <person name="Tautz D."/>
            <person name="Richards S."/>
            <person name="Weinstock G."/>
            <person name="Gibbs R.A."/>
            <person name="Liu Y."/>
            <person name="Worley K."/>
            <person name="Weinstock G."/>
            <person name="Elsik C.G."/>
            <person name="Reese J.T."/>
            <person name="Elhaik E."/>
            <person name="Landan G."/>
            <person name="Graur D."/>
            <person name="Arensburger P."/>
            <person name="Atkinson P."/>
            <person name="Beeman R.W."/>
            <person name="Beidler J."/>
            <person name="Brown S.J."/>
            <person name="Demuth J.P."/>
            <person name="Drury D.W."/>
            <person name="Du Y.Z."/>
            <person name="Fujiwara H."/>
            <person name="Lorenzen M."/>
            <person name="Maselli V."/>
            <person name="Osanai M."/>
            <person name="Park Y."/>
            <person name="Robertson H.M."/>
            <person name="Tu Z."/>
            <person name="Wang J.J."/>
            <person name="Wang S."/>
            <person name="Richards S."/>
            <person name="Song H."/>
            <person name="Zhang L."/>
            <person name="Sodergren E."/>
            <person name="Werner D."/>
            <person name="Stanke M."/>
            <person name="Morgenstern B."/>
            <person name="Solovyev V."/>
            <person name="Kosarev P."/>
            <person name="Brown G."/>
            <person name="Chen H.C."/>
            <person name="Ermolaeva O."/>
            <person name="Hlavina W."/>
            <person name="Kapustin Y."/>
            <person name="Kiryutin B."/>
            <person name="Kitts P."/>
            <person name="Maglott D."/>
            <person name="Pruitt K."/>
            <person name="Sapojnikov V."/>
            <person name="Souvorov A."/>
            <person name="Mackey A.J."/>
            <person name="Waterhouse R.M."/>
            <person name="Wyder S."/>
            <person name="Zdobnov E.M."/>
            <person name="Zdobnov E.M."/>
            <person name="Wyder S."/>
            <person name="Kriventseva E.V."/>
            <person name="Kadowaki T."/>
            <person name="Bork P."/>
            <person name="Aranda M."/>
            <person name="Bao R."/>
            <person name="Beermann A."/>
            <person name="Berns N."/>
            <person name="Bolognesi R."/>
            <person name="Bonneton F."/>
            <person name="Bopp D."/>
            <person name="Brown S.J."/>
            <person name="Bucher G."/>
            <person name="Butts T."/>
            <person name="Chaumot A."/>
            <person name="Denell R.E."/>
            <person name="Ferrier D.E."/>
            <person name="Friedrich M."/>
            <person name="Gordon C.M."/>
            <person name="Jindra M."/>
            <person name="Klingler M."/>
            <person name="Lan Q."/>
            <person name="Lattorff H.M."/>
            <person name="Laudet V."/>
            <person name="von Levetsow C."/>
            <person name="Liu Z."/>
            <person name="Lutz R."/>
            <person name="Lynch J.A."/>
            <person name="da Fonseca R.N."/>
            <person name="Posnien N."/>
            <person name="Reuter R."/>
            <person name="Roth S."/>
            <person name="Savard J."/>
            <person name="Schinko J.B."/>
            <person name="Schmitt C."/>
            <person name="Schoppmeier M."/>
            <person name="Schroder R."/>
            <person name="Shippy T.D."/>
            <person name="Simonnet F."/>
            <person name="Marques-Souza H."/>
            <person name="Tautz D."/>
            <person name="Tomoyasu Y."/>
            <person name="Trauner J."/>
            <person name="Van der Zee M."/>
            <person name="Vervoort M."/>
            <person name="Wittkopp N."/>
            <person name="Wimmer E.A."/>
            <person name="Yang X."/>
            <person name="Jones A.K."/>
            <person name="Sattelle D.B."/>
            <person name="Ebert P.R."/>
            <person name="Nelson D."/>
            <person name="Scott J.G."/>
            <person name="Beeman R.W."/>
            <person name="Muthukrishnan S."/>
            <person name="Kramer K.J."/>
            <person name="Arakane Y."/>
            <person name="Beeman R.W."/>
            <person name="Zhu Q."/>
            <person name="Hogenkamp D."/>
            <person name="Dixit R."/>
            <person name="Oppert B."/>
            <person name="Jiang H."/>
            <person name="Zou Z."/>
            <person name="Marshall J."/>
            <person name="Elpidina E."/>
            <person name="Vinokurov K."/>
            <person name="Oppert C."/>
            <person name="Zou Z."/>
            <person name="Evans J."/>
            <person name="Lu Z."/>
            <person name="Zhao P."/>
            <person name="Sumathipala N."/>
            <person name="Altincicek B."/>
            <person name="Vilcinskas A."/>
            <person name="Williams M."/>
            <person name="Hultmark D."/>
            <person name="Hetru C."/>
            <person name="Jiang H."/>
            <person name="Grimmelikhuijzen C.J."/>
            <person name="Hauser F."/>
            <person name="Cazzamali G."/>
            <person name="Williamson M."/>
            <person name="Park Y."/>
            <person name="Li B."/>
            <person name="Tanaka Y."/>
            <person name="Predel R."/>
            <person name="Neupert S."/>
            <person name="Schachtner J."/>
            <person name="Verleyen P."/>
            <person name="Raible F."/>
            <person name="Bork P."/>
            <person name="Friedrich M."/>
            <person name="Walden K.K."/>
            <person name="Robertson H.M."/>
            <person name="Angeli S."/>
            <person name="Foret S."/>
            <person name="Bucher G."/>
            <person name="Schuetz S."/>
            <person name="Maleszka R."/>
            <person name="Wimmer E.A."/>
            <person name="Beeman R.W."/>
            <person name="Lorenzen M."/>
            <person name="Tomoyasu Y."/>
            <person name="Miller S.C."/>
            <person name="Grossmann D."/>
            <person name="Bucher G."/>
        </authorList>
    </citation>
    <scope>NUCLEOTIDE SEQUENCE [LARGE SCALE GENOMIC DNA]</scope>
    <source>
        <strain evidence="1 2">Georgia GA2</strain>
    </source>
</reference>
<name>A0A139WI70_TRICA</name>
<proteinExistence type="predicted"/>
<dbReference type="AlphaFoldDB" id="A0A139WI70"/>
<sequence length="73" mass="8191">MVSYIYEAIGNILGVEKPPEELGDPIDFEPGLLLDSGISWVYTFRKMLIPVEIRTNKLCPSQCDCERAGKCKV</sequence>
<dbReference type="InParanoid" id="A0A139WI70"/>
<protein>
    <submittedName>
        <fullName evidence="1">Uncharacterized protein</fullName>
    </submittedName>
</protein>
<dbReference type="Proteomes" id="UP000007266">
    <property type="component" value="Linkage group 5"/>
</dbReference>
<keyword evidence="2" id="KW-1185">Reference proteome</keyword>
<accession>A0A139WI70</accession>
<organism evidence="1 2">
    <name type="scientific">Tribolium castaneum</name>
    <name type="common">Red flour beetle</name>
    <dbReference type="NCBI Taxonomy" id="7070"/>
    <lineage>
        <taxon>Eukaryota</taxon>
        <taxon>Metazoa</taxon>
        <taxon>Ecdysozoa</taxon>
        <taxon>Arthropoda</taxon>
        <taxon>Hexapoda</taxon>
        <taxon>Insecta</taxon>
        <taxon>Pterygota</taxon>
        <taxon>Neoptera</taxon>
        <taxon>Endopterygota</taxon>
        <taxon>Coleoptera</taxon>
        <taxon>Polyphaga</taxon>
        <taxon>Cucujiformia</taxon>
        <taxon>Tenebrionidae</taxon>
        <taxon>Tenebrionidae incertae sedis</taxon>
        <taxon>Tribolium</taxon>
    </lineage>
</organism>
<gene>
    <name evidence="1" type="primary">AUGUSTUS-3.0.2_31837</name>
    <name evidence="1" type="ORF">TcasGA2_TC031837</name>
</gene>
<dbReference type="EMBL" id="KQ971342">
    <property type="protein sequence ID" value="KYB27683.1"/>
    <property type="molecule type" value="Genomic_DNA"/>
</dbReference>
<reference evidence="1 2" key="2">
    <citation type="journal article" date="2010" name="Nucleic Acids Res.">
        <title>BeetleBase in 2010: revisions to provide comprehensive genomic information for Tribolium castaneum.</title>
        <authorList>
            <person name="Kim H.S."/>
            <person name="Murphy T."/>
            <person name="Xia J."/>
            <person name="Caragea D."/>
            <person name="Park Y."/>
            <person name="Beeman R.W."/>
            <person name="Lorenzen M.D."/>
            <person name="Butcher S."/>
            <person name="Manak J.R."/>
            <person name="Brown S.J."/>
        </authorList>
    </citation>
    <scope>GENOME REANNOTATION</scope>
    <source>
        <strain evidence="1 2">Georgia GA2</strain>
    </source>
</reference>